<dbReference type="AlphaFoldDB" id="A0A9Q0NDE6"/>
<evidence type="ECO:0000256" key="1">
    <source>
        <dbReference type="SAM" id="MobiDB-lite"/>
    </source>
</evidence>
<feature type="compositionally biased region" description="Polar residues" evidence="1">
    <location>
        <begin position="233"/>
        <end position="250"/>
    </location>
</feature>
<dbReference type="InterPro" id="IPR048386">
    <property type="entry name" value="Med15_C"/>
</dbReference>
<evidence type="ECO:0000313" key="4">
    <source>
        <dbReference type="EMBL" id="KAJ6648209.1"/>
    </source>
</evidence>
<dbReference type="PANTHER" id="PTHR31804:SF3">
    <property type="entry name" value="MEDIATOR OF RNA POLYMERASE II TRANSCRIPTION SUBUNIT 15"/>
    <property type="match status" value="1"/>
</dbReference>
<feature type="non-terminal residue" evidence="4">
    <location>
        <position position="579"/>
    </location>
</feature>
<sequence>QRPGQQQMPNMQNIRQTMQQMPGNMQQGNMQQGNMPPGAGMVNHNMNMGMGTMGNQGQNPTGQIGNMPGQINQMQMGNMQNQQINPMGNMVSMPINQQQMGQNQMNVNMNNQMNANQMSLMGRINVGPGASALNHQNMGNQMGPMNPNGMPQMAPNNMVQQQQMGPNVMNSQMPMSQQNMGPNQMTGGPMNMNPMMMQQQHLARKPQEMMMNNNQNIYQVRNVGPSQFFRKSPSPSTTSPANIAPPHQNQMVPSPALVASPQMPNMQQRNAMGMAPSPSSSINTPGQAVPSPLNPHEEQQYREKYRQLTKYIEPLKRMVARIGNDGKDSNEKLLKMNKLLEILCNPNRRIPLDTLLKCEIALEKMDFKTYCPPTGGLIGNLKEHSMSNPLLEAVSANLQSPIGNHTLQRTFRPCLEALFGSDIKNLPSPAKQPKLSTSETASSSSSGIEIPHFLQGEIARLDQKFKVSLDPSCQNGTKLIKLVCCLDSPHLPCVPAVSVVIPEDYPYSSPSCKVIGQEYNATAFLISIQHALAARISRLPKLFSLSHLLDTWEMSVRQACSPGLNSKVYPSLSSILLGL</sequence>
<dbReference type="PANTHER" id="PTHR31804">
    <property type="entry name" value="MEDIATOR OF RNA POLYMERASE II TRANSCRIPTION SUBUNIT 15"/>
    <property type="match status" value="1"/>
</dbReference>
<dbReference type="InterPro" id="IPR048385">
    <property type="entry name" value="Med15_central"/>
</dbReference>
<organism evidence="4 5">
    <name type="scientific">Pseudolycoriella hygida</name>
    <dbReference type="NCBI Taxonomy" id="35572"/>
    <lineage>
        <taxon>Eukaryota</taxon>
        <taxon>Metazoa</taxon>
        <taxon>Ecdysozoa</taxon>
        <taxon>Arthropoda</taxon>
        <taxon>Hexapoda</taxon>
        <taxon>Insecta</taxon>
        <taxon>Pterygota</taxon>
        <taxon>Neoptera</taxon>
        <taxon>Endopterygota</taxon>
        <taxon>Diptera</taxon>
        <taxon>Nematocera</taxon>
        <taxon>Sciaroidea</taxon>
        <taxon>Sciaridae</taxon>
        <taxon>Pseudolycoriella</taxon>
    </lineage>
</organism>
<feature type="region of interest" description="Disordered" evidence="1">
    <location>
        <begin position="226"/>
        <end position="250"/>
    </location>
</feature>
<evidence type="ECO:0000259" key="2">
    <source>
        <dbReference type="Pfam" id="PF21538"/>
    </source>
</evidence>
<evidence type="ECO:0000313" key="5">
    <source>
        <dbReference type="Proteomes" id="UP001151699"/>
    </source>
</evidence>
<name>A0A9Q0NDE6_9DIPT</name>
<comment type="caution">
    <text evidence="4">The sequence shown here is derived from an EMBL/GenBank/DDBJ whole genome shotgun (WGS) entry which is preliminary data.</text>
</comment>
<reference evidence="4" key="1">
    <citation type="submission" date="2022-07" db="EMBL/GenBank/DDBJ databases">
        <authorList>
            <person name="Trinca V."/>
            <person name="Uliana J.V.C."/>
            <person name="Torres T.T."/>
            <person name="Ward R.J."/>
            <person name="Monesi N."/>
        </authorList>
    </citation>
    <scope>NUCLEOTIDE SEQUENCE</scope>
    <source>
        <strain evidence="4">HSMRA1968</strain>
        <tissue evidence="4">Whole embryos</tissue>
    </source>
</reference>
<dbReference type="EMBL" id="WJQU01000001">
    <property type="protein sequence ID" value="KAJ6648209.1"/>
    <property type="molecule type" value="Genomic_DNA"/>
</dbReference>
<dbReference type="OrthoDB" id="10055322at2759"/>
<dbReference type="Proteomes" id="UP001151699">
    <property type="component" value="Chromosome A"/>
</dbReference>
<accession>A0A9Q0NDE6</accession>
<evidence type="ECO:0000259" key="3">
    <source>
        <dbReference type="Pfam" id="PF21539"/>
    </source>
</evidence>
<feature type="compositionally biased region" description="Polar residues" evidence="1">
    <location>
        <begin position="277"/>
        <end position="286"/>
    </location>
</feature>
<dbReference type="Pfam" id="PF21538">
    <property type="entry name" value="Med15_M"/>
    <property type="match status" value="1"/>
</dbReference>
<keyword evidence="5" id="KW-1185">Reference proteome</keyword>
<feature type="region of interest" description="Disordered" evidence="1">
    <location>
        <begin position="271"/>
        <end position="301"/>
    </location>
</feature>
<protein>
    <submittedName>
        <fullName evidence="4">Mediator of RNA polymerase II transcription subunit 15</fullName>
    </submittedName>
</protein>
<feature type="domain" description="ARC105/Med15 mediator subunit central" evidence="2">
    <location>
        <begin position="297"/>
        <end position="416"/>
    </location>
</feature>
<feature type="domain" description="ARC105/Med15 mediator subunit C-terminal" evidence="3">
    <location>
        <begin position="450"/>
        <end position="558"/>
    </location>
</feature>
<gene>
    <name evidence="4" type="primary">MED15_1</name>
    <name evidence="4" type="ORF">Bhyg_03436</name>
</gene>
<dbReference type="Pfam" id="PF21539">
    <property type="entry name" value="Med15_C"/>
    <property type="match status" value="1"/>
</dbReference>
<proteinExistence type="predicted"/>